<sequence length="279" mass="30792">MTGQAQQGLVPARQTSTPQALNVLLDMNPLSSSTPPRIVEPLYQDNSWQQLLLLFRSYLGSPPYWAAQHSPLRGPLAQRWGKLYKLSLTGEQGIGAPADQWRRLWGPEVFPIFSSSCKNERSKPTFPTTIIMASASNINNDDVNNNVDVAPPFTLNAGGPVLMPVGGNDQPIPETDHRDGRETSPESDDEDAVQFLSERKKGKQSQIAPRKSATNLQPNSPRVTKNAALLDALCETIQTVNEQNNRIRALEDGQRQILGYIKPPSPPRRAERSESPPAR</sequence>
<dbReference type="AlphaFoldDB" id="A0A2Z6PL93"/>
<feature type="compositionally biased region" description="Basic and acidic residues" evidence="1">
    <location>
        <begin position="174"/>
        <end position="184"/>
    </location>
</feature>
<feature type="region of interest" description="Disordered" evidence="1">
    <location>
        <begin position="158"/>
        <end position="222"/>
    </location>
</feature>
<reference evidence="3" key="1">
    <citation type="journal article" date="2017" name="Front. Plant Sci.">
        <title>Climate Clever Clovers: New Paradigm to Reduce the Environmental Footprint of Ruminants by Breeding Low Methanogenic Forages Utilizing Haplotype Variation.</title>
        <authorList>
            <person name="Kaur P."/>
            <person name="Appels R."/>
            <person name="Bayer P.E."/>
            <person name="Keeble-Gagnere G."/>
            <person name="Wang J."/>
            <person name="Hirakawa H."/>
            <person name="Shirasawa K."/>
            <person name="Vercoe P."/>
            <person name="Stefanova K."/>
            <person name="Durmic Z."/>
            <person name="Nichols P."/>
            <person name="Revell C."/>
            <person name="Isobe S.N."/>
            <person name="Edwards D."/>
            <person name="Erskine W."/>
        </authorList>
    </citation>
    <scope>NUCLEOTIDE SEQUENCE [LARGE SCALE GENOMIC DNA]</scope>
    <source>
        <strain evidence="3">cv. Daliak</strain>
    </source>
</reference>
<organism evidence="2 3">
    <name type="scientific">Trifolium subterraneum</name>
    <name type="common">Subterranean clover</name>
    <dbReference type="NCBI Taxonomy" id="3900"/>
    <lineage>
        <taxon>Eukaryota</taxon>
        <taxon>Viridiplantae</taxon>
        <taxon>Streptophyta</taxon>
        <taxon>Embryophyta</taxon>
        <taxon>Tracheophyta</taxon>
        <taxon>Spermatophyta</taxon>
        <taxon>Magnoliopsida</taxon>
        <taxon>eudicotyledons</taxon>
        <taxon>Gunneridae</taxon>
        <taxon>Pentapetalae</taxon>
        <taxon>rosids</taxon>
        <taxon>fabids</taxon>
        <taxon>Fabales</taxon>
        <taxon>Fabaceae</taxon>
        <taxon>Papilionoideae</taxon>
        <taxon>50 kb inversion clade</taxon>
        <taxon>NPAAA clade</taxon>
        <taxon>Hologalegina</taxon>
        <taxon>IRL clade</taxon>
        <taxon>Trifolieae</taxon>
        <taxon>Trifolium</taxon>
    </lineage>
</organism>
<evidence type="ECO:0000256" key="1">
    <source>
        <dbReference type="SAM" id="MobiDB-lite"/>
    </source>
</evidence>
<gene>
    <name evidence="2" type="ORF">TSUD_403510</name>
</gene>
<feature type="compositionally biased region" description="Basic and acidic residues" evidence="1">
    <location>
        <begin position="268"/>
        <end position="279"/>
    </location>
</feature>
<feature type="non-terminal residue" evidence="2">
    <location>
        <position position="279"/>
    </location>
</feature>
<dbReference type="Proteomes" id="UP000242715">
    <property type="component" value="Unassembled WGS sequence"/>
</dbReference>
<name>A0A2Z6PL93_TRISU</name>
<dbReference type="EMBL" id="DF974292">
    <property type="protein sequence ID" value="GAU47209.1"/>
    <property type="molecule type" value="Genomic_DNA"/>
</dbReference>
<evidence type="ECO:0000313" key="3">
    <source>
        <dbReference type="Proteomes" id="UP000242715"/>
    </source>
</evidence>
<feature type="compositionally biased region" description="Polar residues" evidence="1">
    <location>
        <begin position="204"/>
        <end position="222"/>
    </location>
</feature>
<evidence type="ECO:0000313" key="2">
    <source>
        <dbReference type="EMBL" id="GAU47209.1"/>
    </source>
</evidence>
<feature type="region of interest" description="Disordered" evidence="1">
    <location>
        <begin position="256"/>
        <end position="279"/>
    </location>
</feature>
<keyword evidence="3" id="KW-1185">Reference proteome</keyword>
<protein>
    <submittedName>
        <fullName evidence="2">Uncharacterized protein</fullName>
    </submittedName>
</protein>
<proteinExistence type="predicted"/>
<accession>A0A2Z6PL93</accession>